<dbReference type="HOGENOM" id="CLU_058777_0_0_11"/>
<name>A0A061A0W3_9ACTN</name>
<dbReference type="AlphaFoldDB" id="A0A061A0W3"/>
<proteinExistence type="predicted"/>
<dbReference type="GO" id="GO:0016853">
    <property type="term" value="F:isomerase activity"/>
    <property type="evidence" value="ECO:0007669"/>
    <property type="project" value="UniProtKB-KW"/>
</dbReference>
<dbReference type="InterPro" id="IPR050312">
    <property type="entry name" value="IolE/XylAMocC-like"/>
</dbReference>
<dbReference type="InterPro" id="IPR036237">
    <property type="entry name" value="Xyl_isomerase-like_sf"/>
</dbReference>
<dbReference type="RefSeq" id="WP_044578516.1">
    <property type="nucleotide sequence ID" value="NZ_BAABDR010000055.1"/>
</dbReference>
<reference evidence="3 4" key="2">
    <citation type="submission" date="2021-03" db="EMBL/GenBank/DDBJ databases">
        <title>Genomic Encyclopedia of Type Strains, Phase IV (KMG-IV): sequencing the most valuable type-strain genomes for metagenomic binning, comparative biology and taxonomic classification.</title>
        <authorList>
            <person name="Goeker M."/>
        </authorList>
    </citation>
    <scope>NUCLEOTIDE SEQUENCE [LARGE SCALE GENOMIC DNA]</scope>
    <source>
        <strain evidence="3 4">DSM 41954</strain>
    </source>
</reference>
<dbReference type="PANTHER" id="PTHR12110">
    <property type="entry name" value="HYDROXYPYRUVATE ISOMERASE"/>
    <property type="match status" value="1"/>
</dbReference>
<evidence type="ECO:0000313" key="4">
    <source>
        <dbReference type="Proteomes" id="UP000756710"/>
    </source>
</evidence>
<dbReference type="PANTHER" id="PTHR12110:SF52">
    <property type="entry name" value="XYLOSE ISOMERASE"/>
    <property type="match status" value="1"/>
</dbReference>
<keyword evidence="2" id="KW-0413">Isomerase</keyword>
<dbReference type="InterPro" id="IPR013022">
    <property type="entry name" value="Xyl_isomerase-like_TIM-brl"/>
</dbReference>
<dbReference type="SUPFAM" id="SSF51658">
    <property type="entry name" value="Xylose isomerase-like"/>
    <property type="match status" value="1"/>
</dbReference>
<keyword evidence="4" id="KW-1185">Reference proteome</keyword>
<evidence type="ECO:0000313" key="3">
    <source>
        <dbReference type="EMBL" id="MBP2060113.1"/>
    </source>
</evidence>
<sequence length="274" mass="29557">MSDLSRLSFNSQTAKNWPLPELIEAAARSGLGGVGLWREPVQRTGIERVAHLVRAAGLEVTSLCRGGFFTAPDAAARRDRIDDNRRAIEEAALLGAQTLVLVCGGLPPGSRDLAGARGMVADAIAELAPFAGEHGVVLAIEPMHPMYCSDRGVISSLRQARLLAERFPAGQVGVLVDAYHVWWDPELAAELALLGPRIAGFQVCDWVTPLPTGVLTGRGMVGEGAIDLRALRREVERSGYRGLTEVEIFSTRLWERSGSEVLAEACRQYLAHVV</sequence>
<protein>
    <submittedName>
        <fullName evidence="3">Sugar phosphate isomerase/epimerase</fullName>
    </submittedName>
    <submittedName>
        <fullName evidence="2">Xylose isomerase domain-containing protein TIMbarrel</fullName>
    </submittedName>
</protein>
<dbReference type="EMBL" id="LK022848">
    <property type="protein sequence ID" value="CDR13933.1"/>
    <property type="molecule type" value="Genomic_DNA"/>
</dbReference>
<dbReference type="Gene3D" id="3.20.20.150">
    <property type="entry name" value="Divalent-metal-dependent TIM barrel enzymes"/>
    <property type="match status" value="1"/>
</dbReference>
<feature type="domain" description="Xylose isomerase-like TIM barrel" evidence="1">
    <location>
        <begin position="23"/>
        <end position="257"/>
    </location>
</feature>
<reference evidence="2" key="1">
    <citation type="submission" date="2014-05" db="EMBL/GenBank/DDBJ databases">
        <authorList>
            <person name="Horn Fabian"/>
        </authorList>
    </citation>
    <scope>NUCLEOTIDE SEQUENCE</scope>
</reference>
<dbReference type="Pfam" id="PF01261">
    <property type="entry name" value="AP_endonuc_2"/>
    <property type="match status" value="1"/>
</dbReference>
<gene>
    <name evidence="3" type="ORF">J2Z30_001111</name>
    <name evidence="2" type="ORF">SIRAN8176</name>
</gene>
<evidence type="ECO:0000259" key="1">
    <source>
        <dbReference type="Pfam" id="PF01261"/>
    </source>
</evidence>
<dbReference type="Proteomes" id="UP000756710">
    <property type="component" value="Unassembled WGS sequence"/>
</dbReference>
<organism evidence="2">
    <name type="scientific">Streptomyces iranensis</name>
    <dbReference type="NCBI Taxonomy" id="576784"/>
    <lineage>
        <taxon>Bacteria</taxon>
        <taxon>Bacillati</taxon>
        <taxon>Actinomycetota</taxon>
        <taxon>Actinomycetes</taxon>
        <taxon>Kitasatosporales</taxon>
        <taxon>Streptomycetaceae</taxon>
        <taxon>Streptomyces</taxon>
        <taxon>Streptomyces violaceusniger group</taxon>
    </lineage>
</organism>
<accession>A0A061A0W3</accession>
<evidence type="ECO:0000313" key="2">
    <source>
        <dbReference type="EMBL" id="CDR13933.1"/>
    </source>
</evidence>
<dbReference type="EMBL" id="JAGGLR010000002">
    <property type="protein sequence ID" value="MBP2060113.1"/>
    <property type="molecule type" value="Genomic_DNA"/>
</dbReference>